<dbReference type="Gene3D" id="1.50.10.20">
    <property type="match status" value="1"/>
</dbReference>
<dbReference type="AlphaFoldDB" id="A0A4R4TSD6"/>
<evidence type="ECO:0008006" key="3">
    <source>
        <dbReference type="Google" id="ProtNLM"/>
    </source>
</evidence>
<dbReference type="Proteomes" id="UP000295345">
    <property type="component" value="Unassembled WGS sequence"/>
</dbReference>
<evidence type="ECO:0000313" key="1">
    <source>
        <dbReference type="EMBL" id="TDC79716.1"/>
    </source>
</evidence>
<keyword evidence="2" id="KW-1185">Reference proteome</keyword>
<proteinExistence type="predicted"/>
<dbReference type="EMBL" id="SMKI01000012">
    <property type="protein sequence ID" value="TDC79716.1"/>
    <property type="molecule type" value="Genomic_DNA"/>
</dbReference>
<dbReference type="GO" id="GO:0031179">
    <property type="term" value="P:peptide modification"/>
    <property type="evidence" value="ECO:0007669"/>
    <property type="project" value="InterPro"/>
</dbReference>
<organism evidence="1 2">
    <name type="scientific">Streptomyces hainanensis</name>
    <dbReference type="NCBI Taxonomy" id="402648"/>
    <lineage>
        <taxon>Bacteria</taxon>
        <taxon>Bacillati</taxon>
        <taxon>Actinomycetota</taxon>
        <taxon>Actinomycetes</taxon>
        <taxon>Kitasatosporales</taxon>
        <taxon>Streptomycetaceae</taxon>
        <taxon>Streptomyces</taxon>
    </lineage>
</organism>
<evidence type="ECO:0000313" key="2">
    <source>
        <dbReference type="Proteomes" id="UP000295345"/>
    </source>
</evidence>
<protein>
    <recommendedName>
        <fullName evidence="3">Lanthionine synthetase</fullName>
    </recommendedName>
</protein>
<accession>A0A4R4TSD6</accession>
<dbReference type="OrthoDB" id="9148343at2"/>
<comment type="caution">
    <text evidence="1">The sequence shown here is derived from an EMBL/GenBank/DDBJ whole genome shotgun (WGS) entry which is preliminary data.</text>
</comment>
<reference evidence="1 2" key="1">
    <citation type="submission" date="2019-03" db="EMBL/GenBank/DDBJ databases">
        <title>Draft genome sequences of novel Actinobacteria.</title>
        <authorList>
            <person name="Sahin N."/>
            <person name="Ay H."/>
            <person name="Saygin H."/>
        </authorList>
    </citation>
    <scope>NUCLEOTIDE SEQUENCE [LARGE SCALE GENOMIC DNA]</scope>
    <source>
        <strain evidence="1 2">DSM 41900</strain>
    </source>
</reference>
<name>A0A4R4TSD6_9ACTN</name>
<sequence length="192" mass="20229">MCVPRTPVPSGESRDQRFHGAFTAGRVLDDPRLARDAADWPLTRWAEGTEPAEAGWGKGAAGLLPASAEILTTVGEPDRLAGDRPRNLVDRATRLPDQGPVDLSVRHGSGGVVPSLIAAARLLDDTTLLARAHTYQERVLEIARTGGFFTGAPGRTSLLGYLLGWAGIGDSDVLLHMSAANGPFPIPVALHG</sequence>
<dbReference type="SUPFAM" id="SSF158745">
    <property type="entry name" value="LanC-like"/>
    <property type="match status" value="1"/>
</dbReference>
<gene>
    <name evidence="1" type="ORF">E1283_02210</name>
</gene>
<dbReference type="Pfam" id="PF05147">
    <property type="entry name" value="LANC_like"/>
    <property type="match status" value="1"/>
</dbReference>
<dbReference type="InterPro" id="IPR007822">
    <property type="entry name" value="LANC-like"/>
</dbReference>